<dbReference type="GeneID" id="66055533"/>
<accession>A0A2K3D2R3</accession>
<protein>
    <submittedName>
        <fullName evidence="1">Uncharacterized protein</fullName>
    </submittedName>
</protein>
<proteinExistence type="predicted"/>
<dbReference type="Proteomes" id="UP000006906">
    <property type="component" value="Chromosome 12"/>
</dbReference>
<sequence length="58" mass="6002">MALRVGGACHWLGGVSAVPCPGGSNCRPEAKSSSSAAVIILCEVVIRKGEFFVALRGW</sequence>
<keyword evidence="2" id="KW-1185">Reference proteome</keyword>
<gene>
    <name evidence="1" type="ORF">CHLRE_12g508642v5</name>
</gene>
<dbReference type="InParanoid" id="A0A2K3D2R3"/>
<evidence type="ECO:0000313" key="1">
    <source>
        <dbReference type="EMBL" id="PNW74815.1"/>
    </source>
</evidence>
<evidence type="ECO:0000313" key="2">
    <source>
        <dbReference type="Proteomes" id="UP000006906"/>
    </source>
</evidence>
<organism evidence="1 2">
    <name type="scientific">Chlamydomonas reinhardtii</name>
    <name type="common">Chlamydomonas smithii</name>
    <dbReference type="NCBI Taxonomy" id="3055"/>
    <lineage>
        <taxon>Eukaryota</taxon>
        <taxon>Viridiplantae</taxon>
        <taxon>Chlorophyta</taxon>
        <taxon>core chlorophytes</taxon>
        <taxon>Chlorophyceae</taxon>
        <taxon>CS clade</taxon>
        <taxon>Chlamydomonadales</taxon>
        <taxon>Chlamydomonadaceae</taxon>
        <taxon>Chlamydomonas</taxon>
    </lineage>
</organism>
<name>A0A2K3D2R3_CHLRE</name>
<dbReference type="RefSeq" id="XP_042918158.1">
    <property type="nucleotide sequence ID" value="XM_043068208.1"/>
</dbReference>
<dbReference type="AlphaFoldDB" id="A0A2K3D2R3"/>
<reference evidence="1 2" key="1">
    <citation type="journal article" date="2007" name="Science">
        <title>The Chlamydomonas genome reveals the evolution of key animal and plant functions.</title>
        <authorList>
            <person name="Merchant S.S."/>
            <person name="Prochnik S.E."/>
            <person name="Vallon O."/>
            <person name="Harris E.H."/>
            <person name="Karpowicz S.J."/>
            <person name="Witman G.B."/>
            <person name="Terry A."/>
            <person name="Salamov A."/>
            <person name="Fritz-Laylin L.K."/>
            <person name="Marechal-Drouard L."/>
            <person name="Marshall W.F."/>
            <person name="Qu L.H."/>
            <person name="Nelson D.R."/>
            <person name="Sanderfoot A.A."/>
            <person name="Spalding M.H."/>
            <person name="Kapitonov V.V."/>
            <person name="Ren Q."/>
            <person name="Ferris P."/>
            <person name="Lindquist E."/>
            <person name="Shapiro H."/>
            <person name="Lucas S.M."/>
            <person name="Grimwood J."/>
            <person name="Schmutz J."/>
            <person name="Cardol P."/>
            <person name="Cerutti H."/>
            <person name="Chanfreau G."/>
            <person name="Chen C.L."/>
            <person name="Cognat V."/>
            <person name="Croft M.T."/>
            <person name="Dent R."/>
            <person name="Dutcher S."/>
            <person name="Fernandez E."/>
            <person name="Fukuzawa H."/>
            <person name="Gonzalez-Ballester D."/>
            <person name="Gonzalez-Halphen D."/>
            <person name="Hallmann A."/>
            <person name="Hanikenne M."/>
            <person name="Hippler M."/>
            <person name="Inwood W."/>
            <person name="Jabbari K."/>
            <person name="Kalanon M."/>
            <person name="Kuras R."/>
            <person name="Lefebvre P.A."/>
            <person name="Lemaire S.D."/>
            <person name="Lobanov A.V."/>
            <person name="Lohr M."/>
            <person name="Manuell A."/>
            <person name="Meier I."/>
            <person name="Mets L."/>
            <person name="Mittag M."/>
            <person name="Mittelmeier T."/>
            <person name="Moroney J.V."/>
            <person name="Moseley J."/>
            <person name="Napoli C."/>
            <person name="Nedelcu A.M."/>
            <person name="Niyogi K."/>
            <person name="Novoselov S.V."/>
            <person name="Paulsen I.T."/>
            <person name="Pazour G."/>
            <person name="Purton S."/>
            <person name="Ral J.P."/>
            <person name="Riano-Pachon D.M."/>
            <person name="Riekhof W."/>
            <person name="Rymarquis L."/>
            <person name="Schroda M."/>
            <person name="Stern D."/>
            <person name="Umen J."/>
            <person name="Willows R."/>
            <person name="Wilson N."/>
            <person name="Zimmer S.L."/>
            <person name="Allmer J."/>
            <person name="Balk J."/>
            <person name="Bisova K."/>
            <person name="Chen C.J."/>
            <person name="Elias M."/>
            <person name="Gendler K."/>
            <person name="Hauser C."/>
            <person name="Lamb M.R."/>
            <person name="Ledford H."/>
            <person name="Long J.C."/>
            <person name="Minagawa J."/>
            <person name="Page M.D."/>
            <person name="Pan J."/>
            <person name="Pootakham W."/>
            <person name="Roje S."/>
            <person name="Rose A."/>
            <person name="Stahlberg E."/>
            <person name="Terauchi A.M."/>
            <person name="Yang P."/>
            <person name="Ball S."/>
            <person name="Bowler C."/>
            <person name="Dieckmann C.L."/>
            <person name="Gladyshev V.N."/>
            <person name="Green P."/>
            <person name="Jorgensen R."/>
            <person name="Mayfield S."/>
            <person name="Mueller-Roeber B."/>
            <person name="Rajamani S."/>
            <person name="Sayre R.T."/>
            <person name="Brokstein P."/>
            <person name="Dubchak I."/>
            <person name="Goodstein D."/>
            <person name="Hornick L."/>
            <person name="Huang Y.W."/>
            <person name="Jhaveri J."/>
            <person name="Luo Y."/>
            <person name="Martinez D."/>
            <person name="Ngau W.C."/>
            <person name="Otillar B."/>
            <person name="Poliakov A."/>
            <person name="Porter A."/>
            <person name="Szajkowski L."/>
            <person name="Werner G."/>
            <person name="Zhou K."/>
            <person name="Grigoriev I.V."/>
            <person name="Rokhsar D.S."/>
            <person name="Grossman A.R."/>
        </authorList>
    </citation>
    <scope>NUCLEOTIDE SEQUENCE [LARGE SCALE GENOMIC DNA]</scope>
    <source>
        <strain evidence="2">CC-503</strain>
    </source>
</reference>
<dbReference type="KEGG" id="cre:CHLRE_12g508642v5"/>
<dbReference type="EMBL" id="CM008973">
    <property type="protein sequence ID" value="PNW74815.1"/>
    <property type="molecule type" value="Genomic_DNA"/>
</dbReference>
<dbReference type="Gramene" id="PNW74815">
    <property type="protein sequence ID" value="PNW74815"/>
    <property type="gene ID" value="CHLRE_12g508642v5"/>
</dbReference>